<dbReference type="SMART" id="SM00248">
    <property type="entry name" value="ANK"/>
    <property type="match status" value="2"/>
</dbReference>
<feature type="repeat" description="ANK" evidence="1">
    <location>
        <begin position="2"/>
        <end position="34"/>
    </location>
</feature>
<dbReference type="PROSITE" id="PS50088">
    <property type="entry name" value="ANK_REPEAT"/>
    <property type="match status" value="1"/>
</dbReference>
<dbReference type="PROSITE" id="PS50297">
    <property type="entry name" value="ANK_REP_REGION"/>
    <property type="match status" value="1"/>
</dbReference>
<proteinExistence type="predicted"/>
<evidence type="ECO:0000256" key="1">
    <source>
        <dbReference type="PROSITE-ProRule" id="PRU00023"/>
    </source>
</evidence>
<evidence type="ECO:0000313" key="2">
    <source>
        <dbReference type="EMBL" id="CAL4070343.1"/>
    </source>
</evidence>
<dbReference type="Pfam" id="PF00023">
    <property type="entry name" value="Ank"/>
    <property type="match status" value="1"/>
</dbReference>
<keyword evidence="1" id="KW-0040">ANK repeat</keyword>
<dbReference type="Gene3D" id="1.25.40.20">
    <property type="entry name" value="Ankyrin repeat-containing domain"/>
    <property type="match status" value="1"/>
</dbReference>
<feature type="non-terminal residue" evidence="2">
    <location>
        <position position="172"/>
    </location>
</feature>
<dbReference type="InterPro" id="IPR036770">
    <property type="entry name" value="Ankyrin_rpt-contain_sf"/>
</dbReference>
<gene>
    <name evidence="2" type="ORF">MNOR_LOCUS8249</name>
</gene>
<dbReference type="AlphaFoldDB" id="A0AAV2Q6L0"/>
<keyword evidence="3" id="KW-1185">Reference proteome</keyword>
<dbReference type="EMBL" id="CAXKWB010003796">
    <property type="protein sequence ID" value="CAL4070343.1"/>
    <property type="molecule type" value="Genomic_DNA"/>
</dbReference>
<protein>
    <submittedName>
        <fullName evidence="2">Uncharacterized protein</fullName>
    </submittedName>
</protein>
<dbReference type="Proteomes" id="UP001497623">
    <property type="component" value="Unassembled WGS sequence"/>
</dbReference>
<evidence type="ECO:0000313" key="3">
    <source>
        <dbReference type="Proteomes" id="UP001497623"/>
    </source>
</evidence>
<reference evidence="2 3" key="1">
    <citation type="submission" date="2024-05" db="EMBL/GenBank/DDBJ databases">
        <authorList>
            <person name="Wallberg A."/>
        </authorList>
    </citation>
    <scope>NUCLEOTIDE SEQUENCE [LARGE SCALE GENOMIC DNA]</scope>
</reference>
<dbReference type="InterPro" id="IPR002110">
    <property type="entry name" value="Ankyrin_rpt"/>
</dbReference>
<dbReference type="SUPFAM" id="SSF48403">
    <property type="entry name" value="Ankyrin repeat"/>
    <property type="match status" value="1"/>
</dbReference>
<organism evidence="2 3">
    <name type="scientific">Meganyctiphanes norvegica</name>
    <name type="common">Northern krill</name>
    <name type="synonym">Thysanopoda norvegica</name>
    <dbReference type="NCBI Taxonomy" id="48144"/>
    <lineage>
        <taxon>Eukaryota</taxon>
        <taxon>Metazoa</taxon>
        <taxon>Ecdysozoa</taxon>
        <taxon>Arthropoda</taxon>
        <taxon>Crustacea</taxon>
        <taxon>Multicrustacea</taxon>
        <taxon>Malacostraca</taxon>
        <taxon>Eumalacostraca</taxon>
        <taxon>Eucarida</taxon>
        <taxon>Euphausiacea</taxon>
        <taxon>Euphausiidae</taxon>
        <taxon>Meganyctiphanes</taxon>
    </lineage>
</organism>
<sequence length="172" mass="19264">LTGRTALNLAVQLGNLNIIKTLMAHCPDISIHDADGITPIQAALDLKLHDIIHVIKEENIKCKKTKTGSQSVLHTSINQIDKIPEKIDKILRPKRALSDGTCQHRGSVYTHGEIWEESCMSYACKNGEIKNMTIPGCCETEYKKLYQNGDTWKENGKHYQCSNGQIYQQTNG</sequence>
<feature type="non-terminal residue" evidence="2">
    <location>
        <position position="1"/>
    </location>
</feature>
<accession>A0AAV2Q6L0</accession>
<dbReference type="SUPFAM" id="SSF57603">
    <property type="entry name" value="FnI-like domain"/>
    <property type="match status" value="1"/>
</dbReference>
<name>A0AAV2Q6L0_MEGNR</name>
<comment type="caution">
    <text evidence="2">The sequence shown here is derived from an EMBL/GenBank/DDBJ whole genome shotgun (WGS) entry which is preliminary data.</text>
</comment>